<accession>A0A2T3AB08</accession>
<feature type="region of interest" description="Disordered" evidence="1">
    <location>
        <begin position="151"/>
        <end position="180"/>
    </location>
</feature>
<dbReference type="InParanoid" id="A0A2T3AB08"/>
<dbReference type="Proteomes" id="UP000241462">
    <property type="component" value="Unassembled WGS sequence"/>
</dbReference>
<organism evidence="2 3">
    <name type="scientific">Coniella lustricola</name>
    <dbReference type="NCBI Taxonomy" id="2025994"/>
    <lineage>
        <taxon>Eukaryota</taxon>
        <taxon>Fungi</taxon>
        <taxon>Dikarya</taxon>
        <taxon>Ascomycota</taxon>
        <taxon>Pezizomycotina</taxon>
        <taxon>Sordariomycetes</taxon>
        <taxon>Sordariomycetidae</taxon>
        <taxon>Diaporthales</taxon>
        <taxon>Schizoparmaceae</taxon>
        <taxon>Coniella</taxon>
    </lineage>
</organism>
<evidence type="ECO:0000313" key="2">
    <source>
        <dbReference type="EMBL" id="PSR90304.1"/>
    </source>
</evidence>
<evidence type="ECO:0000256" key="1">
    <source>
        <dbReference type="SAM" id="MobiDB-lite"/>
    </source>
</evidence>
<reference evidence="2 3" key="1">
    <citation type="journal article" date="2018" name="Mycol. Prog.">
        <title>Coniella lustricola, a new species from submerged detritus.</title>
        <authorList>
            <person name="Raudabaugh D.B."/>
            <person name="Iturriaga T."/>
            <person name="Carver A."/>
            <person name="Mondo S."/>
            <person name="Pangilinan J."/>
            <person name="Lipzen A."/>
            <person name="He G."/>
            <person name="Amirebrahimi M."/>
            <person name="Grigoriev I.V."/>
            <person name="Miller A.N."/>
        </authorList>
    </citation>
    <scope>NUCLEOTIDE SEQUENCE [LARGE SCALE GENOMIC DNA]</scope>
    <source>
        <strain evidence="2 3">B22-T-1</strain>
    </source>
</reference>
<proteinExistence type="predicted"/>
<keyword evidence="3" id="KW-1185">Reference proteome</keyword>
<gene>
    <name evidence="2" type="ORF">BD289DRAFT_221651</name>
</gene>
<protein>
    <submittedName>
        <fullName evidence="2">Uncharacterized protein</fullName>
    </submittedName>
</protein>
<sequence length="180" mass="20474">MWRRSAVGFSFQKWLRTSTHARHAQTLKHHATYLCPDVAPIFFYYPFFSVAMKQNTLRNVLTGWPCESQPQTLVQSGAQRTNQVYLGRANTVTRAGWGFPGTVACTLPHPEIAATRLLNQIRNVRNAAKEVQLTVLGYLYYDPWKERATSFGSAARDPRAINVDPRSPEPVNPVQEESRR</sequence>
<name>A0A2T3AB08_9PEZI</name>
<dbReference type="EMBL" id="KZ678421">
    <property type="protein sequence ID" value="PSR90304.1"/>
    <property type="molecule type" value="Genomic_DNA"/>
</dbReference>
<evidence type="ECO:0000313" key="3">
    <source>
        <dbReference type="Proteomes" id="UP000241462"/>
    </source>
</evidence>
<dbReference type="AlphaFoldDB" id="A0A2T3AB08"/>